<organism evidence="1 2">
    <name type="scientific">Seminavis robusta</name>
    <dbReference type="NCBI Taxonomy" id="568900"/>
    <lineage>
        <taxon>Eukaryota</taxon>
        <taxon>Sar</taxon>
        <taxon>Stramenopiles</taxon>
        <taxon>Ochrophyta</taxon>
        <taxon>Bacillariophyta</taxon>
        <taxon>Bacillariophyceae</taxon>
        <taxon>Bacillariophycidae</taxon>
        <taxon>Naviculales</taxon>
        <taxon>Naviculaceae</taxon>
        <taxon>Seminavis</taxon>
    </lineage>
</organism>
<dbReference type="EMBL" id="CAICTM010001129">
    <property type="protein sequence ID" value="CAB9520754.1"/>
    <property type="molecule type" value="Genomic_DNA"/>
</dbReference>
<name>A0A9N8EKH4_9STRA</name>
<gene>
    <name evidence="1" type="ORF">SEMRO_1131_G244640.1</name>
</gene>
<accession>A0A9N8EKH4</accession>
<proteinExistence type="predicted"/>
<reference evidence="1" key="1">
    <citation type="submission" date="2020-06" db="EMBL/GenBank/DDBJ databases">
        <authorList>
            <consortium name="Plant Systems Biology data submission"/>
        </authorList>
    </citation>
    <scope>NUCLEOTIDE SEQUENCE</scope>
    <source>
        <strain evidence="1">D6</strain>
    </source>
</reference>
<evidence type="ECO:0000313" key="2">
    <source>
        <dbReference type="Proteomes" id="UP001153069"/>
    </source>
</evidence>
<comment type="caution">
    <text evidence="1">The sequence shown here is derived from an EMBL/GenBank/DDBJ whole genome shotgun (WGS) entry which is preliminary data.</text>
</comment>
<evidence type="ECO:0000313" key="1">
    <source>
        <dbReference type="EMBL" id="CAB9520754.1"/>
    </source>
</evidence>
<keyword evidence="2" id="KW-1185">Reference proteome</keyword>
<protein>
    <submittedName>
        <fullName evidence="1">Uncharacterized protein</fullName>
    </submittedName>
</protein>
<dbReference type="AlphaFoldDB" id="A0A9N8EKH4"/>
<sequence length="295" mass="33268">MSADSIRLVAVTSGETEELNQDGFPDAIKNKKYGSESDLVKDLEEYELLDDYKYIALNEEGVAYRTEMPTIFHEMAVGELETIVLQRCGGQLLVRKNFEMNFPDGTAKYPDLAIWGEERVVRPASSSTIETGSGSLNPAPKTKEVVELGFEAEMNPRVIIEFSWTDKSTDEIAKFKKQMTDHVESLGTINVGFLINAVPTRGTALPTKKNREIPICGFNVYEFRGKRSKIIESEPFLEYRVGVNDDAFITISDEDLDRSSESPEVYHFPLALLKLVLEQNKACKVKFEKQENECL</sequence>
<dbReference type="Proteomes" id="UP001153069">
    <property type="component" value="Unassembled WGS sequence"/>
</dbReference>